<dbReference type="Proteomes" id="UP000198372">
    <property type="component" value="Unassembled WGS sequence"/>
</dbReference>
<gene>
    <name evidence="9" type="ORF">BQ2448_4802</name>
</gene>
<dbReference type="GO" id="GO:0003676">
    <property type="term" value="F:nucleic acid binding"/>
    <property type="evidence" value="ECO:0007669"/>
    <property type="project" value="InterPro"/>
</dbReference>
<feature type="compositionally biased region" description="Polar residues" evidence="6">
    <location>
        <begin position="242"/>
        <end position="252"/>
    </location>
</feature>
<feature type="compositionally biased region" description="Low complexity" evidence="6">
    <location>
        <begin position="255"/>
        <end position="268"/>
    </location>
</feature>
<dbReference type="Pfam" id="PF00270">
    <property type="entry name" value="DEAD"/>
    <property type="match status" value="1"/>
</dbReference>
<feature type="domain" description="Helicase ATP-binding" evidence="7">
    <location>
        <begin position="685"/>
        <end position="932"/>
    </location>
</feature>
<feature type="compositionally biased region" description="Basic and acidic residues" evidence="6">
    <location>
        <begin position="281"/>
        <end position="290"/>
    </location>
</feature>
<proteinExistence type="predicted"/>
<dbReference type="PROSITE" id="PS51192">
    <property type="entry name" value="HELICASE_ATP_BIND_1"/>
    <property type="match status" value="1"/>
</dbReference>
<feature type="region of interest" description="Disordered" evidence="6">
    <location>
        <begin position="487"/>
        <end position="509"/>
    </location>
</feature>
<evidence type="ECO:0000256" key="2">
    <source>
        <dbReference type="ARBA" id="ARBA00022741"/>
    </source>
</evidence>
<feature type="compositionally biased region" description="Polar residues" evidence="6">
    <location>
        <begin position="954"/>
        <end position="978"/>
    </location>
</feature>
<feature type="compositionally biased region" description="Low complexity" evidence="6">
    <location>
        <begin position="291"/>
        <end position="301"/>
    </location>
</feature>
<feature type="region of interest" description="Disordered" evidence="6">
    <location>
        <begin position="227"/>
        <end position="302"/>
    </location>
</feature>
<evidence type="ECO:0000259" key="7">
    <source>
        <dbReference type="PROSITE" id="PS51192"/>
    </source>
</evidence>
<feature type="compositionally biased region" description="Low complexity" evidence="6">
    <location>
        <begin position="319"/>
        <end position="331"/>
    </location>
</feature>
<dbReference type="InterPro" id="IPR001650">
    <property type="entry name" value="Helicase_C-like"/>
</dbReference>
<reference evidence="10" key="1">
    <citation type="submission" date="2016-09" db="EMBL/GenBank/DDBJ databases">
        <authorList>
            <person name="Jeantristanb JTB J.-T."/>
            <person name="Ricardo R."/>
        </authorList>
    </citation>
    <scope>NUCLEOTIDE SEQUENCE [LARGE SCALE GENOMIC DNA]</scope>
</reference>
<dbReference type="InterPro" id="IPR011545">
    <property type="entry name" value="DEAD/DEAH_box_helicase_dom"/>
</dbReference>
<evidence type="ECO:0000313" key="10">
    <source>
        <dbReference type="Proteomes" id="UP000198372"/>
    </source>
</evidence>
<keyword evidence="10" id="KW-1185">Reference proteome</keyword>
<feature type="compositionally biased region" description="Polar residues" evidence="6">
    <location>
        <begin position="106"/>
        <end position="123"/>
    </location>
</feature>
<evidence type="ECO:0000313" key="9">
    <source>
        <dbReference type="EMBL" id="SCV72108.1"/>
    </source>
</evidence>
<dbReference type="InterPro" id="IPR027417">
    <property type="entry name" value="P-loop_NTPase"/>
</dbReference>
<dbReference type="GO" id="GO:0016787">
    <property type="term" value="F:hydrolase activity"/>
    <property type="evidence" value="ECO:0007669"/>
    <property type="project" value="UniProtKB-KW"/>
</dbReference>
<feature type="compositionally biased region" description="Low complexity" evidence="6">
    <location>
        <begin position="124"/>
        <end position="145"/>
    </location>
</feature>
<keyword evidence="2" id="KW-0547">Nucleotide-binding</keyword>
<dbReference type="Gene3D" id="3.40.50.300">
    <property type="entry name" value="P-loop containing nucleotide triphosphate hydrolases"/>
    <property type="match status" value="2"/>
</dbReference>
<dbReference type="SUPFAM" id="SSF52540">
    <property type="entry name" value="P-loop containing nucleoside triphosphate hydrolases"/>
    <property type="match status" value="2"/>
</dbReference>
<dbReference type="GO" id="GO:0005524">
    <property type="term" value="F:ATP binding"/>
    <property type="evidence" value="ECO:0007669"/>
    <property type="project" value="UniProtKB-KW"/>
</dbReference>
<feature type="region of interest" description="Disordered" evidence="6">
    <location>
        <begin position="103"/>
        <end position="186"/>
    </location>
</feature>
<feature type="compositionally biased region" description="Polar residues" evidence="6">
    <location>
        <begin position="592"/>
        <end position="620"/>
    </location>
</feature>
<protein>
    <recommendedName>
        <fullName evidence="1">RNA helicase</fullName>
        <ecNumber evidence="1">3.6.4.13</ecNumber>
    </recommendedName>
</protein>
<dbReference type="STRING" id="269621.A0A238FLQ5"/>
<dbReference type="InterPro" id="IPR014001">
    <property type="entry name" value="Helicase_ATP-bd"/>
</dbReference>
<dbReference type="PROSITE" id="PS51194">
    <property type="entry name" value="HELICASE_CTER"/>
    <property type="match status" value="1"/>
</dbReference>
<dbReference type="EC" id="3.6.4.13" evidence="1"/>
<feature type="compositionally biased region" description="Low complexity" evidence="6">
    <location>
        <begin position="863"/>
        <end position="877"/>
    </location>
</feature>
<dbReference type="AlphaFoldDB" id="A0A238FLQ5"/>
<evidence type="ECO:0000256" key="5">
    <source>
        <dbReference type="ARBA" id="ARBA00022840"/>
    </source>
</evidence>
<keyword evidence="5" id="KW-0067">ATP-binding</keyword>
<feature type="compositionally biased region" description="Low complexity" evidence="6">
    <location>
        <begin position="46"/>
        <end position="65"/>
    </location>
</feature>
<dbReference type="SMART" id="SM00487">
    <property type="entry name" value="DEXDc"/>
    <property type="match status" value="1"/>
</dbReference>
<feature type="region of interest" description="Disordered" evidence="6">
    <location>
        <begin position="938"/>
        <end position="981"/>
    </location>
</feature>
<feature type="compositionally biased region" description="Polar residues" evidence="6">
    <location>
        <begin position="840"/>
        <end position="851"/>
    </location>
</feature>
<sequence length="1204" mass="123527">MLPTAASFIPTTRTAPSSTSFEHGLGSPPTTTTTTTHNGNGLFGDSSLSSSSASSSSSSSSRFVSLSSSPVNQFQHGASTNGGHFDQGVRSYYPSTGYTHSLKDSLGSSTDPMLRASSPQRDQSVTPTSSAFSTSSLSSSTTSATGPMWDAAPSSSGPSRPTPIGSGRSTPVVSAVNHSGGLSSSVGAIGDRRRLVSGNTATPEKRMEDAINGLAGVFDINRSSGATSPLQGLGTVGRALTPSPSDGDTSLSLRPGSSSGAVGSAPKSRPSSFILGVLPSRTDDRHRSASERSSSSPLASPAHEKLSFDLDFSNSSIVLSSSPPTSSTSLIAPGGAEATPRAPTPVRSPSPGVRRRPLFGGGGEGQQQTVEARVHSLEATVYDLASFVHGEMRSMRDEINSLRNIVQQLANLAGSGGNPGLYMNSLARYGGTGQHLGLSRTKDLFESPLLTVRSPSPPLQPAPGSRPGLVRSASGSVLEGLGGGFASGSSSPALSSSGRFGSSDQDGMADKDEQIAALSQQVSALASSVAHLMSSSAAPQGSPMLGPGGIGSSVVNRGVHQPGPTGLGVSLSKPSAAVGRSPLMRPLGVNGVPQSGLNRAPSLSKSFVGSRSPNRSNTAPGSEFGEWDSPVIGGQSPMLGGSNGSAPPPGSLGSKWDALGVGNELFRAIAKYGLGPPTKIQAKAIPCVLRSQDIVAQAPAIQERIQCYVIPALQLLHSLSASAGVSPGPSVQVIIITATVDQAAQAQRLAVGLGATLGIRTSLYVGQPTGDSTKEALEWQNAPTQVIVGTPQRLHDLLATRLIPLHDLRLLIIDECDQLIARNLSEHVANVVRFLPPPLTSNGPSSANKSSGCVPPSPVMARSPLLGPSPSALSPLPHAFSPNPSAASPWSQPPTSPAPSTGVDRQTAIYSCTVPQDVLNFASSLQLREPVRVLVRRESAGGGDRGEPTLGGAPNSNGLASSPSPGSVPHSNQSINAGNGSGLPSGVNTAAHMANLRGLRQFFFYVAASGPNSSGNGARRDGSTASNSSRQWKLEALCDVIEDSGVDALVIFTSSMESVEAVTYKLGSRGIETIALHQEMGQPMRQSALARFRAPLNNTGHGNGAGSTPRLGVPNGANSKRCLVVFDPLCRPLTEALQVPLVINFDLPRAVEDYAHRVSAGANSPYGRPGTTINFVAPGPDADMLRAIEAHYRCKIAELPTFGF</sequence>
<evidence type="ECO:0000256" key="3">
    <source>
        <dbReference type="ARBA" id="ARBA00022801"/>
    </source>
</evidence>
<feature type="compositionally biased region" description="Basic and acidic residues" evidence="6">
    <location>
        <begin position="938"/>
        <end position="947"/>
    </location>
</feature>
<feature type="region of interest" description="Disordered" evidence="6">
    <location>
        <begin position="319"/>
        <end position="365"/>
    </location>
</feature>
<dbReference type="OrthoDB" id="4726at2759"/>
<feature type="compositionally biased region" description="Polar residues" evidence="6">
    <location>
        <begin position="167"/>
        <end position="186"/>
    </location>
</feature>
<feature type="domain" description="Helicase C-terminal" evidence="8">
    <location>
        <begin position="1033"/>
        <end position="1204"/>
    </location>
</feature>
<dbReference type="EMBL" id="FMSP01000008">
    <property type="protein sequence ID" value="SCV72108.1"/>
    <property type="molecule type" value="Genomic_DNA"/>
</dbReference>
<accession>A0A238FLQ5</accession>
<keyword evidence="4" id="KW-0347">Helicase</keyword>
<organism evidence="9 10">
    <name type="scientific">Microbotryum intermedium</name>
    <dbReference type="NCBI Taxonomy" id="269621"/>
    <lineage>
        <taxon>Eukaryota</taxon>
        <taxon>Fungi</taxon>
        <taxon>Dikarya</taxon>
        <taxon>Basidiomycota</taxon>
        <taxon>Pucciniomycotina</taxon>
        <taxon>Microbotryomycetes</taxon>
        <taxon>Microbotryales</taxon>
        <taxon>Microbotryaceae</taxon>
        <taxon>Microbotryum</taxon>
    </lineage>
</organism>
<keyword evidence="3" id="KW-0378">Hydrolase</keyword>
<evidence type="ECO:0000256" key="4">
    <source>
        <dbReference type="ARBA" id="ARBA00022806"/>
    </source>
</evidence>
<name>A0A238FLQ5_9BASI</name>
<feature type="region of interest" description="Disordered" evidence="6">
    <location>
        <begin position="587"/>
        <end position="651"/>
    </location>
</feature>
<feature type="compositionally biased region" description="Polar residues" evidence="6">
    <location>
        <begin position="9"/>
        <end position="21"/>
    </location>
</feature>
<feature type="region of interest" description="Disordered" evidence="6">
    <location>
        <begin position="451"/>
        <end position="473"/>
    </location>
</feature>
<evidence type="ECO:0000259" key="8">
    <source>
        <dbReference type="PROSITE" id="PS51194"/>
    </source>
</evidence>
<feature type="compositionally biased region" description="Low complexity" evidence="6">
    <location>
        <begin position="487"/>
        <end position="503"/>
    </location>
</feature>
<feature type="region of interest" description="Disordered" evidence="6">
    <location>
        <begin position="536"/>
        <end position="574"/>
    </location>
</feature>
<feature type="region of interest" description="Disordered" evidence="6">
    <location>
        <begin position="839"/>
        <end position="903"/>
    </location>
</feature>
<feature type="region of interest" description="Disordered" evidence="6">
    <location>
        <begin position="1"/>
        <end position="65"/>
    </location>
</feature>
<dbReference type="GO" id="GO:0003724">
    <property type="term" value="F:RNA helicase activity"/>
    <property type="evidence" value="ECO:0007669"/>
    <property type="project" value="UniProtKB-EC"/>
</dbReference>
<evidence type="ECO:0000256" key="6">
    <source>
        <dbReference type="SAM" id="MobiDB-lite"/>
    </source>
</evidence>
<evidence type="ECO:0000256" key="1">
    <source>
        <dbReference type="ARBA" id="ARBA00012552"/>
    </source>
</evidence>
<dbReference type="PANTHER" id="PTHR47958">
    <property type="entry name" value="ATP-DEPENDENT RNA HELICASE DBP3"/>
    <property type="match status" value="1"/>
</dbReference>